<dbReference type="InterPro" id="IPR003783">
    <property type="entry name" value="Regulatory_RecX"/>
</dbReference>
<dbReference type="GO" id="GO:0005737">
    <property type="term" value="C:cytoplasm"/>
    <property type="evidence" value="ECO:0007669"/>
    <property type="project" value="UniProtKB-SubCell"/>
</dbReference>
<dbReference type="GO" id="GO:0006282">
    <property type="term" value="P:regulation of DNA repair"/>
    <property type="evidence" value="ECO:0007669"/>
    <property type="project" value="UniProtKB-UniRule"/>
</dbReference>
<dbReference type="Proteomes" id="UP000005365">
    <property type="component" value="Unassembled WGS sequence"/>
</dbReference>
<organism evidence="8 9">
    <name type="scientific">Neisseria sicca ATCC 29256</name>
    <dbReference type="NCBI Taxonomy" id="547045"/>
    <lineage>
        <taxon>Bacteria</taxon>
        <taxon>Pseudomonadati</taxon>
        <taxon>Pseudomonadota</taxon>
        <taxon>Betaproteobacteria</taxon>
        <taxon>Neisseriales</taxon>
        <taxon>Neisseriaceae</taxon>
        <taxon>Neisseria</taxon>
    </lineage>
</organism>
<comment type="function">
    <text evidence="5">Modulates RecA activity.</text>
</comment>
<protein>
    <recommendedName>
        <fullName evidence="3 5">Regulatory protein RecX</fullName>
    </recommendedName>
</protein>
<name>C6M9N9_NEISI</name>
<keyword evidence="9" id="KW-1185">Reference proteome</keyword>
<proteinExistence type="inferred from homology"/>
<evidence type="ECO:0000259" key="7">
    <source>
        <dbReference type="Pfam" id="PF21981"/>
    </source>
</evidence>
<keyword evidence="4 5" id="KW-0963">Cytoplasm</keyword>
<evidence type="ECO:0000256" key="5">
    <source>
        <dbReference type="HAMAP-Rule" id="MF_01114"/>
    </source>
</evidence>
<sequence>MKVAYLSSLSYNPQVRFKNLTYKSTFSDDLCMKPQKSLRARAMDILSRKEISRVGLKRKLAPYAESEEELENVLDEFAERNWQSDQRYAEAYIHSKSRQHGSLRLKQALTQQGIGETVSREFMPDKSSELQTAVAVLRKKFKQPAADLKDKQKQARFLAYRGFDMDTIHAALKNSWDEDDVFEYGEN</sequence>
<evidence type="ECO:0000256" key="3">
    <source>
        <dbReference type="ARBA" id="ARBA00018111"/>
    </source>
</evidence>
<dbReference type="PANTHER" id="PTHR33602">
    <property type="entry name" value="REGULATORY PROTEIN RECX FAMILY PROTEIN"/>
    <property type="match status" value="1"/>
</dbReference>
<dbReference type="Pfam" id="PF21981">
    <property type="entry name" value="RecX_HTH3"/>
    <property type="match status" value="1"/>
</dbReference>
<dbReference type="Gene3D" id="1.10.10.10">
    <property type="entry name" value="Winged helix-like DNA-binding domain superfamily/Winged helix DNA-binding domain"/>
    <property type="match status" value="3"/>
</dbReference>
<dbReference type="PANTHER" id="PTHR33602:SF1">
    <property type="entry name" value="REGULATORY PROTEIN RECX FAMILY PROTEIN"/>
    <property type="match status" value="1"/>
</dbReference>
<dbReference type="AlphaFoldDB" id="C6M9N9"/>
<dbReference type="Pfam" id="PF02631">
    <property type="entry name" value="RecX_HTH2"/>
    <property type="match status" value="1"/>
</dbReference>
<dbReference type="HAMAP" id="MF_01114">
    <property type="entry name" value="RecX"/>
    <property type="match status" value="1"/>
</dbReference>
<dbReference type="STRING" id="490.A6J88_13615"/>
<evidence type="ECO:0000256" key="4">
    <source>
        <dbReference type="ARBA" id="ARBA00022490"/>
    </source>
</evidence>
<evidence type="ECO:0000313" key="8">
    <source>
        <dbReference type="EMBL" id="EET42962.1"/>
    </source>
</evidence>
<accession>C6M9N9</accession>
<dbReference type="InterPro" id="IPR053925">
    <property type="entry name" value="RecX_HTH_3rd"/>
</dbReference>
<dbReference type="InterPro" id="IPR036388">
    <property type="entry name" value="WH-like_DNA-bd_sf"/>
</dbReference>
<dbReference type="EMBL" id="ACKO02000030">
    <property type="protein sequence ID" value="EET42962.1"/>
    <property type="molecule type" value="Genomic_DNA"/>
</dbReference>
<evidence type="ECO:0000256" key="1">
    <source>
        <dbReference type="ARBA" id="ARBA00004496"/>
    </source>
</evidence>
<reference evidence="8" key="1">
    <citation type="submission" date="2009-07" db="EMBL/GenBank/DDBJ databases">
        <authorList>
            <person name="Weinstock G."/>
            <person name="Sodergren E."/>
            <person name="Clifton S."/>
            <person name="Fulton L."/>
            <person name="Fulton B."/>
            <person name="Courtney L."/>
            <person name="Fronick C."/>
            <person name="Harrison M."/>
            <person name="Strong C."/>
            <person name="Farmer C."/>
            <person name="Delahaunty K."/>
            <person name="Markovic C."/>
            <person name="Hall O."/>
            <person name="Minx P."/>
            <person name="Tomlinson C."/>
            <person name="Mitreva M."/>
            <person name="Nelson J."/>
            <person name="Hou S."/>
            <person name="Wollam A."/>
            <person name="Pepin K.H."/>
            <person name="Johnson M."/>
            <person name="Bhonagiri V."/>
            <person name="Nash W.E."/>
            <person name="Warren W."/>
            <person name="Chinwalla A."/>
            <person name="Mardis E.R."/>
            <person name="Wilson R.K."/>
        </authorList>
    </citation>
    <scope>NUCLEOTIDE SEQUENCE [LARGE SCALE GENOMIC DNA]</scope>
    <source>
        <strain evidence="8">ATCC 29256</strain>
    </source>
</reference>
<gene>
    <name evidence="5 8" type="primary">recX</name>
    <name evidence="8" type="ORF">NEISICOT_03266</name>
</gene>
<dbReference type="eggNOG" id="COG2137">
    <property type="taxonomic scope" value="Bacteria"/>
</dbReference>
<dbReference type="NCBIfam" id="NF001055">
    <property type="entry name" value="PRK00117.2-5"/>
    <property type="match status" value="1"/>
</dbReference>
<dbReference type="InterPro" id="IPR053924">
    <property type="entry name" value="RecX_HTH_2nd"/>
</dbReference>
<evidence type="ECO:0000313" key="9">
    <source>
        <dbReference type="Proteomes" id="UP000005365"/>
    </source>
</evidence>
<evidence type="ECO:0000256" key="2">
    <source>
        <dbReference type="ARBA" id="ARBA00009695"/>
    </source>
</evidence>
<evidence type="ECO:0000259" key="6">
    <source>
        <dbReference type="Pfam" id="PF02631"/>
    </source>
</evidence>
<comment type="similarity">
    <text evidence="2 5">Belongs to the RecX family.</text>
</comment>
<comment type="subcellular location">
    <subcellularLocation>
        <location evidence="1 5">Cytoplasm</location>
    </subcellularLocation>
</comment>
<feature type="domain" description="RecX second three-helical" evidence="6">
    <location>
        <begin position="84"/>
        <end position="118"/>
    </location>
</feature>
<feature type="domain" description="RecX third three-helical" evidence="7">
    <location>
        <begin position="129"/>
        <end position="172"/>
    </location>
</feature>
<comment type="caution">
    <text evidence="8">The sequence shown here is derived from an EMBL/GenBank/DDBJ whole genome shotgun (WGS) entry which is preliminary data.</text>
</comment>